<keyword evidence="3 9" id="KW-1003">Cell membrane</keyword>
<accession>A0A923HQK1</accession>
<evidence type="ECO:0000256" key="9">
    <source>
        <dbReference type="HAMAP-Rule" id="MF_01148"/>
    </source>
</evidence>
<keyword evidence="6 9" id="KW-1133">Transmembrane helix</keyword>
<dbReference type="Pfam" id="PF20154">
    <property type="entry name" value="LNT_N"/>
    <property type="match status" value="1"/>
</dbReference>
<comment type="catalytic activity">
    <reaction evidence="9">
        <text>N-terminal S-1,2-diacyl-sn-glyceryl-L-cysteinyl-[lipoprotein] + a glycerophospholipid = N-acyl-S-1,2-diacyl-sn-glyceryl-L-cysteinyl-[lipoprotein] + a 2-acyl-sn-glycero-3-phospholipid + H(+)</text>
        <dbReference type="Rhea" id="RHEA:48228"/>
        <dbReference type="Rhea" id="RHEA-COMP:14681"/>
        <dbReference type="Rhea" id="RHEA-COMP:14684"/>
        <dbReference type="ChEBI" id="CHEBI:15378"/>
        <dbReference type="ChEBI" id="CHEBI:136912"/>
        <dbReference type="ChEBI" id="CHEBI:140656"/>
        <dbReference type="ChEBI" id="CHEBI:140657"/>
        <dbReference type="ChEBI" id="CHEBI:140660"/>
        <dbReference type="EC" id="2.3.1.269"/>
    </reaction>
</comment>
<dbReference type="GO" id="GO:0005886">
    <property type="term" value="C:plasma membrane"/>
    <property type="evidence" value="ECO:0007669"/>
    <property type="project" value="UniProtKB-SubCell"/>
</dbReference>
<dbReference type="PANTHER" id="PTHR38686">
    <property type="entry name" value="APOLIPOPROTEIN N-ACYLTRANSFERASE"/>
    <property type="match status" value="1"/>
</dbReference>
<organism evidence="11 12">
    <name type="scientific">Undibacterium jejuense</name>
    <dbReference type="NCBI Taxonomy" id="1344949"/>
    <lineage>
        <taxon>Bacteria</taxon>
        <taxon>Pseudomonadati</taxon>
        <taxon>Pseudomonadota</taxon>
        <taxon>Betaproteobacteria</taxon>
        <taxon>Burkholderiales</taxon>
        <taxon>Oxalobacteraceae</taxon>
        <taxon>Undibacterium</taxon>
    </lineage>
</organism>
<name>A0A923HQK1_9BURK</name>
<feature type="transmembrane region" description="Helical" evidence="9">
    <location>
        <begin position="44"/>
        <end position="65"/>
    </location>
</feature>
<dbReference type="AlphaFoldDB" id="A0A923HQK1"/>
<feature type="transmembrane region" description="Helical" evidence="9">
    <location>
        <begin position="77"/>
        <end position="102"/>
    </location>
</feature>
<evidence type="ECO:0000259" key="10">
    <source>
        <dbReference type="PROSITE" id="PS50263"/>
    </source>
</evidence>
<dbReference type="SUPFAM" id="SSF56317">
    <property type="entry name" value="Carbon-nitrogen hydrolase"/>
    <property type="match status" value="1"/>
</dbReference>
<evidence type="ECO:0000256" key="8">
    <source>
        <dbReference type="ARBA" id="ARBA00023315"/>
    </source>
</evidence>
<evidence type="ECO:0000256" key="6">
    <source>
        <dbReference type="ARBA" id="ARBA00022989"/>
    </source>
</evidence>
<feature type="domain" description="CN hydrolase" evidence="10">
    <location>
        <begin position="222"/>
        <end position="468"/>
    </location>
</feature>
<evidence type="ECO:0000256" key="4">
    <source>
        <dbReference type="ARBA" id="ARBA00022679"/>
    </source>
</evidence>
<keyword evidence="4 9" id="KW-0808">Transferase</keyword>
<comment type="similarity">
    <text evidence="2 9">Belongs to the CN hydrolase family. Apolipoprotein N-acyltransferase subfamily.</text>
</comment>
<dbReference type="PROSITE" id="PS50263">
    <property type="entry name" value="CN_HYDROLASE"/>
    <property type="match status" value="1"/>
</dbReference>
<comment type="function">
    <text evidence="9">Catalyzes the phospholipid dependent N-acylation of the N-terminal cysteine of apolipoprotein, the last step in lipoprotein maturation.</text>
</comment>
<reference evidence="11" key="1">
    <citation type="submission" date="2020-08" db="EMBL/GenBank/DDBJ databases">
        <title>Novel species isolated from subtropical streams in China.</title>
        <authorList>
            <person name="Lu H."/>
        </authorList>
    </citation>
    <scope>NUCLEOTIDE SEQUENCE</scope>
    <source>
        <strain evidence="11">KACC 12607</strain>
    </source>
</reference>
<dbReference type="NCBIfam" id="TIGR00546">
    <property type="entry name" value="lnt"/>
    <property type="match status" value="1"/>
</dbReference>
<dbReference type="InterPro" id="IPR004563">
    <property type="entry name" value="Apolipo_AcylTrfase"/>
</dbReference>
<feature type="transmembrane region" description="Helical" evidence="9">
    <location>
        <begin position="186"/>
        <end position="209"/>
    </location>
</feature>
<dbReference type="GO" id="GO:0042158">
    <property type="term" value="P:lipoprotein biosynthetic process"/>
    <property type="evidence" value="ECO:0007669"/>
    <property type="project" value="UniProtKB-UniRule"/>
</dbReference>
<sequence length="507" mass="56235">MLCVGALNIFSFAPIGMWPVQIAGMALLFALLSQHQVNSVPRRAAWLAWAYSLSWIFSCTSWLLIAMVRYGDLPIPLAVAALALLSAGLAMYAALSVWFALWLQRRWRISNDKLVLIILPALWMLNEWLRGWVLTGFPWSISGYALSNTMLAAFAPILGVYGLSFLSAVLSGIFSWIIISRFKKQRLVVGSSAFVAIFGAGALLTNVHWTQATGKPISVRLLQGNVEQDMKFDPAYLNASLELYRKMLTAAPADLIVTPETAFPLLTSMLPQDFLPRLNAYAQETHSALMLGVVVQDGEARYTNSLLGFSPLHADRAYRYDKHHLVPFGEFVPFGFRWFVHMMNIPLSELSVPDQMQSPMAVRDQFVMPDICYESLFGEEIAAQLSHQIASHLPVATILLNASNLAWYGNSFAMPQHLQFAQMRVLETGRPWLGVTNTGSTVVINADSSLKAQVPHLTRATLESSVQGYSGTTPYIFWGNRGILGLVFFILLTTCGLSQRAARKSHN</sequence>
<evidence type="ECO:0000313" key="12">
    <source>
        <dbReference type="Proteomes" id="UP000634011"/>
    </source>
</evidence>
<proteinExistence type="inferred from homology"/>
<gene>
    <name evidence="9 11" type="primary">lnt</name>
    <name evidence="11" type="ORF">H8K32_17400</name>
</gene>
<keyword evidence="12" id="KW-1185">Reference proteome</keyword>
<evidence type="ECO:0000256" key="5">
    <source>
        <dbReference type="ARBA" id="ARBA00022692"/>
    </source>
</evidence>
<evidence type="ECO:0000313" key="11">
    <source>
        <dbReference type="EMBL" id="MBC3863886.1"/>
    </source>
</evidence>
<dbReference type="InterPro" id="IPR045378">
    <property type="entry name" value="LNT_N"/>
</dbReference>
<dbReference type="CDD" id="cd07571">
    <property type="entry name" value="ALP_N-acyl_transferase"/>
    <property type="match status" value="1"/>
</dbReference>
<evidence type="ECO:0000256" key="7">
    <source>
        <dbReference type="ARBA" id="ARBA00023136"/>
    </source>
</evidence>
<comment type="pathway">
    <text evidence="9">Protein modification; lipoprotein biosynthesis (N-acyl transfer).</text>
</comment>
<evidence type="ECO:0000256" key="1">
    <source>
        <dbReference type="ARBA" id="ARBA00004651"/>
    </source>
</evidence>
<dbReference type="InterPro" id="IPR003010">
    <property type="entry name" value="C-N_Hydrolase"/>
</dbReference>
<dbReference type="EMBL" id="JACOFV010000018">
    <property type="protein sequence ID" value="MBC3863886.1"/>
    <property type="molecule type" value="Genomic_DNA"/>
</dbReference>
<dbReference type="Gene3D" id="3.60.110.10">
    <property type="entry name" value="Carbon-nitrogen hydrolase"/>
    <property type="match status" value="1"/>
</dbReference>
<feature type="transmembrane region" description="Helical" evidence="9">
    <location>
        <begin position="475"/>
        <end position="497"/>
    </location>
</feature>
<keyword evidence="8 9" id="KW-0012">Acyltransferase</keyword>
<dbReference type="Proteomes" id="UP000634011">
    <property type="component" value="Unassembled WGS sequence"/>
</dbReference>
<dbReference type="Pfam" id="PF00795">
    <property type="entry name" value="CN_hydrolase"/>
    <property type="match status" value="1"/>
</dbReference>
<keyword evidence="7 9" id="KW-0472">Membrane</keyword>
<dbReference type="PANTHER" id="PTHR38686:SF1">
    <property type="entry name" value="APOLIPOPROTEIN N-ACYLTRANSFERASE"/>
    <property type="match status" value="1"/>
</dbReference>
<keyword evidence="5 9" id="KW-0812">Transmembrane</keyword>
<feature type="transmembrane region" description="Helical" evidence="9">
    <location>
        <begin position="153"/>
        <end position="179"/>
    </location>
</feature>
<feature type="transmembrane region" description="Helical" evidence="9">
    <location>
        <begin position="114"/>
        <end position="133"/>
    </location>
</feature>
<dbReference type="EC" id="2.3.1.269" evidence="9"/>
<evidence type="ECO:0000256" key="3">
    <source>
        <dbReference type="ARBA" id="ARBA00022475"/>
    </source>
</evidence>
<protein>
    <recommendedName>
        <fullName evidence="9">Apolipoprotein N-acyltransferase</fullName>
        <shortName evidence="9">ALP N-acyltransferase</shortName>
        <ecNumber evidence="9">2.3.1.269</ecNumber>
    </recommendedName>
</protein>
<dbReference type="GO" id="GO:0016410">
    <property type="term" value="F:N-acyltransferase activity"/>
    <property type="evidence" value="ECO:0007669"/>
    <property type="project" value="UniProtKB-UniRule"/>
</dbReference>
<dbReference type="HAMAP" id="MF_01148">
    <property type="entry name" value="Lnt"/>
    <property type="match status" value="1"/>
</dbReference>
<feature type="transmembrane region" description="Helical" evidence="9">
    <location>
        <begin position="12"/>
        <end position="32"/>
    </location>
</feature>
<dbReference type="InterPro" id="IPR036526">
    <property type="entry name" value="C-N_Hydrolase_sf"/>
</dbReference>
<comment type="caution">
    <text evidence="11">The sequence shown here is derived from an EMBL/GenBank/DDBJ whole genome shotgun (WGS) entry which is preliminary data.</text>
</comment>
<evidence type="ECO:0000256" key="2">
    <source>
        <dbReference type="ARBA" id="ARBA00010065"/>
    </source>
</evidence>
<comment type="subcellular location">
    <subcellularLocation>
        <location evidence="1 9">Cell membrane</location>
        <topology evidence="1 9">Multi-pass membrane protein</topology>
    </subcellularLocation>
</comment>